<dbReference type="SUPFAM" id="SSF54427">
    <property type="entry name" value="NTF2-like"/>
    <property type="match status" value="1"/>
</dbReference>
<protein>
    <recommendedName>
        <fullName evidence="1">SnoaL-like domain-containing protein</fullName>
    </recommendedName>
</protein>
<dbReference type="Gene3D" id="3.10.450.50">
    <property type="match status" value="1"/>
</dbReference>
<sequence length="165" mass="18520">MSTSAGKPFYYPQGVTTPSPQLQAVLRWFDALIKHDIHALSDVLTDDYVHPILPQSLGLPTYDRAGFLEFVEKVLIPFMTQYEYTVLDALETPDRVMIHTAANGSTSTGHPYTSELLLVARVVQQADGEYRIQQMKEFVDAGMLVSGFFDAEMKRMESVRKVVSS</sequence>
<feature type="domain" description="SnoaL-like" evidence="1">
    <location>
        <begin position="25"/>
        <end position="122"/>
    </location>
</feature>
<organism evidence="2 3">
    <name type="scientific">Steccherinum ochraceum</name>
    <dbReference type="NCBI Taxonomy" id="92696"/>
    <lineage>
        <taxon>Eukaryota</taxon>
        <taxon>Fungi</taxon>
        <taxon>Dikarya</taxon>
        <taxon>Basidiomycota</taxon>
        <taxon>Agaricomycotina</taxon>
        <taxon>Agaricomycetes</taxon>
        <taxon>Polyporales</taxon>
        <taxon>Steccherinaceae</taxon>
        <taxon>Steccherinum</taxon>
    </lineage>
</organism>
<evidence type="ECO:0000313" key="2">
    <source>
        <dbReference type="EMBL" id="TCD64006.1"/>
    </source>
</evidence>
<comment type="caution">
    <text evidence="2">The sequence shown here is derived from an EMBL/GenBank/DDBJ whole genome shotgun (WGS) entry which is preliminary data.</text>
</comment>
<dbReference type="OrthoDB" id="2803124at2759"/>
<dbReference type="EMBL" id="RWJN01000261">
    <property type="protein sequence ID" value="TCD64006.1"/>
    <property type="molecule type" value="Genomic_DNA"/>
</dbReference>
<dbReference type="Proteomes" id="UP000292702">
    <property type="component" value="Unassembled WGS sequence"/>
</dbReference>
<dbReference type="Pfam" id="PF12680">
    <property type="entry name" value="SnoaL_2"/>
    <property type="match status" value="1"/>
</dbReference>
<name>A0A4R0RAY7_9APHY</name>
<dbReference type="InterPro" id="IPR032710">
    <property type="entry name" value="NTF2-like_dom_sf"/>
</dbReference>
<keyword evidence="3" id="KW-1185">Reference proteome</keyword>
<gene>
    <name evidence="2" type="ORF">EIP91_004674</name>
</gene>
<dbReference type="STRING" id="92696.A0A4R0RAY7"/>
<dbReference type="InterPro" id="IPR037401">
    <property type="entry name" value="SnoaL-like"/>
</dbReference>
<proteinExistence type="predicted"/>
<reference evidence="2 3" key="1">
    <citation type="submission" date="2018-11" db="EMBL/GenBank/DDBJ databases">
        <title>Genome assembly of Steccherinum ochraceum LE-BIN_3174, the white-rot fungus of the Steccherinaceae family (The Residual Polyporoid clade, Polyporales, Basidiomycota).</title>
        <authorList>
            <person name="Fedorova T.V."/>
            <person name="Glazunova O.A."/>
            <person name="Landesman E.O."/>
            <person name="Moiseenko K.V."/>
            <person name="Psurtseva N.V."/>
            <person name="Savinova O.S."/>
            <person name="Shakhova N.V."/>
            <person name="Tyazhelova T.V."/>
            <person name="Vasina D.V."/>
        </authorList>
    </citation>
    <scope>NUCLEOTIDE SEQUENCE [LARGE SCALE GENOMIC DNA]</scope>
    <source>
        <strain evidence="2 3">LE-BIN_3174</strain>
    </source>
</reference>
<dbReference type="AlphaFoldDB" id="A0A4R0RAY7"/>
<evidence type="ECO:0000313" key="3">
    <source>
        <dbReference type="Proteomes" id="UP000292702"/>
    </source>
</evidence>
<evidence type="ECO:0000259" key="1">
    <source>
        <dbReference type="Pfam" id="PF12680"/>
    </source>
</evidence>
<accession>A0A4R0RAY7</accession>